<feature type="compositionally biased region" description="Basic and acidic residues" evidence="1">
    <location>
        <begin position="131"/>
        <end position="143"/>
    </location>
</feature>
<reference evidence="2 3" key="1">
    <citation type="submission" date="2023-09" db="EMBL/GenBank/DDBJ databases">
        <title>Nesidiocoris tenuis whole genome shotgun sequence.</title>
        <authorList>
            <person name="Shibata T."/>
            <person name="Shimoda M."/>
            <person name="Kobayashi T."/>
            <person name="Uehara T."/>
        </authorList>
    </citation>
    <scope>NUCLEOTIDE SEQUENCE [LARGE SCALE GENOMIC DNA]</scope>
    <source>
        <strain evidence="2 3">Japan</strain>
    </source>
</reference>
<accession>A0ABN7BGB5</accession>
<proteinExistence type="predicted"/>
<organism evidence="2 3">
    <name type="scientific">Nesidiocoris tenuis</name>
    <dbReference type="NCBI Taxonomy" id="355587"/>
    <lineage>
        <taxon>Eukaryota</taxon>
        <taxon>Metazoa</taxon>
        <taxon>Ecdysozoa</taxon>
        <taxon>Arthropoda</taxon>
        <taxon>Hexapoda</taxon>
        <taxon>Insecta</taxon>
        <taxon>Pterygota</taxon>
        <taxon>Neoptera</taxon>
        <taxon>Paraneoptera</taxon>
        <taxon>Hemiptera</taxon>
        <taxon>Heteroptera</taxon>
        <taxon>Panheteroptera</taxon>
        <taxon>Cimicomorpha</taxon>
        <taxon>Miridae</taxon>
        <taxon>Dicyphina</taxon>
        <taxon>Nesidiocoris</taxon>
    </lineage>
</organism>
<feature type="region of interest" description="Disordered" evidence="1">
    <location>
        <begin position="49"/>
        <end position="72"/>
    </location>
</feature>
<evidence type="ECO:0000313" key="2">
    <source>
        <dbReference type="EMBL" id="BET03339.1"/>
    </source>
</evidence>
<evidence type="ECO:0000313" key="3">
    <source>
        <dbReference type="Proteomes" id="UP001307889"/>
    </source>
</evidence>
<name>A0ABN7BGB5_9HEMI</name>
<feature type="region of interest" description="Disordered" evidence="1">
    <location>
        <begin position="190"/>
        <end position="210"/>
    </location>
</feature>
<evidence type="ECO:0000256" key="1">
    <source>
        <dbReference type="SAM" id="MobiDB-lite"/>
    </source>
</evidence>
<dbReference type="Proteomes" id="UP001307889">
    <property type="component" value="Chromosome 16"/>
</dbReference>
<sequence length="319" mass="35478">MKSFLPVIVFALVLSVLTLVLLYCSDVKMKRDEEFWIFSRVGGRVVVHGEDNGTDENTAKKSYVGHDENSAPTPSTGLASVYNKFAAILTILESPWSKNESQVAAAPAKVPDQISISTTHTLTVACAPNRTEEKAGAGKRPTDRGASVFTNDAAHDSKPSKVVFLDDRTTSTTVRPPSLFSFLFPNPESKILRSPPKNDDSRFAPQQGMGSFSSGIKQSMIFPQKQEAGQKYLPKLPPRPIPSAESEESSLPVLVEFEPLFDFPTSFDEMFPREFDPFESSDYEESQIESIGSAQSDYDSSSADQWQYFFRPFQFRRNE</sequence>
<gene>
    <name evidence="2" type="ORF">NTJ_16157</name>
</gene>
<feature type="region of interest" description="Disordered" evidence="1">
    <location>
        <begin position="131"/>
        <end position="153"/>
    </location>
</feature>
<feature type="region of interest" description="Disordered" evidence="1">
    <location>
        <begin position="277"/>
        <end position="302"/>
    </location>
</feature>
<dbReference type="EMBL" id="AP028924">
    <property type="protein sequence ID" value="BET03339.1"/>
    <property type="molecule type" value="Genomic_DNA"/>
</dbReference>
<feature type="compositionally biased region" description="Low complexity" evidence="1">
    <location>
        <begin position="293"/>
        <end position="302"/>
    </location>
</feature>
<feature type="compositionally biased region" description="Acidic residues" evidence="1">
    <location>
        <begin position="277"/>
        <end position="287"/>
    </location>
</feature>
<protein>
    <submittedName>
        <fullName evidence="2">Uncharacterized protein</fullName>
    </submittedName>
</protein>
<keyword evidence="3" id="KW-1185">Reference proteome</keyword>